<keyword evidence="6" id="KW-0805">Transcription regulation</keyword>
<feature type="compositionally biased region" description="Polar residues" evidence="16">
    <location>
        <begin position="142"/>
        <end position="154"/>
    </location>
</feature>
<dbReference type="Pfam" id="PF11577">
    <property type="entry name" value="NEMO"/>
    <property type="match status" value="1"/>
</dbReference>
<evidence type="ECO:0000313" key="19">
    <source>
        <dbReference type="EMBL" id="CAJ0937544.1"/>
    </source>
</evidence>
<keyword evidence="5" id="KW-0832">Ubl conjugation</keyword>
<feature type="region of interest" description="Disordered" evidence="16">
    <location>
        <begin position="503"/>
        <end position="545"/>
    </location>
</feature>
<keyword evidence="2" id="KW-1017">Isopeptide bond</keyword>
<evidence type="ECO:0000256" key="9">
    <source>
        <dbReference type="ARBA" id="ARBA00023163"/>
    </source>
</evidence>
<evidence type="ECO:0000256" key="10">
    <source>
        <dbReference type="ARBA" id="ARBA00023242"/>
    </source>
</evidence>
<evidence type="ECO:0000256" key="4">
    <source>
        <dbReference type="ARBA" id="ARBA00022763"/>
    </source>
</evidence>
<evidence type="ECO:0000259" key="18">
    <source>
        <dbReference type="Pfam" id="PF16516"/>
    </source>
</evidence>
<dbReference type="EMBL" id="CAUEEQ010013544">
    <property type="protein sequence ID" value="CAJ0937544.1"/>
    <property type="molecule type" value="Genomic_DNA"/>
</dbReference>
<dbReference type="Proteomes" id="UP001176940">
    <property type="component" value="Unassembled WGS sequence"/>
</dbReference>
<evidence type="ECO:0000256" key="12">
    <source>
        <dbReference type="ARBA" id="ARBA00041525"/>
    </source>
</evidence>
<feature type="domain" description="NF-kappa-B essential modulator NEMO CC2-LZ" evidence="18">
    <location>
        <begin position="398"/>
        <end position="490"/>
    </location>
</feature>
<keyword evidence="8" id="KW-1015">Disulfide bond</keyword>
<evidence type="ECO:0000256" key="13">
    <source>
        <dbReference type="ARBA" id="ARBA00041660"/>
    </source>
</evidence>
<evidence type="ECO:0000256" key="7">
    <source>
        <dbReference type="ARBA" id="ARBA00023054"/>
    </source>
</evidence>
<reference evidence="19" key="1">
    <citation type="submission" date="2023-07" db="EMBL/GenBank/DDBJ databases">
        <authorList>
            <person name="Stuckert A."/>
        </authorList>
    </citation>
    <scope>NUCLEOTIDE SEQUENCE</scope>
</reference>
<evidence type="ECO:0000256" key="1">
    <source>
        <dbReference type="ARBA" id="ARBA00004123"/>
    </source>
</evidence>
<evidence type="ECO:0000313" key="20">
    <source>
        <dbReference type="Proteomes" id="UP001176940"/>
    </source>
</evidence>
<keyword evidence="9" id="KW-0804">Transcription</keyword>
<dbReference type="Pfam" id="PF16516">
    <property type="entry name" value="CC2-LZ"/>
    <property type="match status" value="1"/>
</dbReference>
<dbReference type="InterPro" id="IPR021063">
    <property type="entry name" value="NEMO_N"/>
</dbReference>
<evidence type="ECO:0000256" key="11">
    <source>
        <dbReference type="ARBA" id="ARBA00040893"/>
    </source>
</evidence>
<protein>
    <recommendedName>
        <fullName evidence="11">NF-kappa-B essential modulator</fullName>
    </recommendedName>
    <alternativeName>
        <fullName evidence="13">IkB kinase-associated protein 1</fullName>
    </alternativeName>
    <alternativeName>
        <fullName evidence="14">Inhibitor of nuclear factor kappa-B kinase subunit gamma</fullName>
    </alternativeName>
    <alternativeName>
        <fullName evidence="12">NF-kappa-B essential modifier</fullName>
    </alternativeName>
</protein>
<evidence type="ECO:0000259" key="17">
    <source>
        <dbReference type="Pfam" id="PF11577"/>
    </source>
</evidence>
<comment type="subcellular location">
    <subcellularLocation>
        <location evidence="1">Nucleus</location>
    </subcellularLocation>
</comment>
<accession>A0ABN9LAQ7</accession>
<evidence type="ECO:0000256" key="2">
    <source>
        <dbReference type="ARBA" id="ARBA00022499"/>
    </source>
</evidence>
<feature type="compositionally biased region" description="Basic and acidic residues" evidence="16">
    <location>
        <begin position="117"/>
        <end position="134"/>
    </location>
</feature>
<feature type="coiled-coil region" evidence="15">
    <location>
        <begin position="232"/>
        <end position="497"/>
    </location>
</feature>
<dbReference type="Gene3D" id="1.20.5.990">
    <property type="entry name" value="Nemo cc2-lz domain - 1d5 darpin complex"/>
    <property type="match status" value="1"/>
</dbReference>
<dbReference type="InterPro" id="IPR032419">
    <property type="entry name" value="CC2-LZ_dom"/>
</dbReference>
<keyword evidence="20" id="KW-1185">Reference proteome</keyword>
<comment type="caution">
    <text evidence="19">The sequence shown here is derived from an EMBL/GenBank/DDBJ whole genome shotgun (WGS) entry which is preliminary data.</text>
</comment>
<proteinExistence type="predicted"/>
<evidence type="ECO:0000256" key="3">
    <source>
        <dbReference type="ARBA" id="ARBA00022553"/>
    </source>
</evidence>
<evidence type="ECO:0000256" key="6">
    <source>
        <dbReference type="ARBA" id="ARBA00023015"/>
    </source>
</evidence>
<feature type="region of interest" description="Disordered" evidence="16">
    <location>
        <begin position="117"/>
        <end position="154"/>
    </location>
</feature>
<evidence type="ECO:0000256" key="15">
    <source>
        <dbReference type="SAM" id="Coils"/>
    </source>
</evidence>
<evidence type="ECO:0000256" key="14">
    <source>
        <dbReference type="ARBA" id="ARBA00043239"/>
    </source>
</evidence>
<keyword evidence="7 15" id="KW-0175">Coiled coil</keyword>
<keyword evidence="10" id="KW-0539">Nucleus</keyword>
<feature type="compositionally biased region" description="Polar residues" evidence="16">
    <location>
        <begin position="525"/>
        <end position="537"/>
    </location>
</feature>
<sequence>MSAPGQTARMVQPNEGSGSSFTPPCTGGSGDMSLGRAEIVPPEICNHEAFQRLRAENQDLQVALEQSNTMLRKRHGEMLEFQETQRKEREFIAFKFSEAKSLVLRLSAERDSLQSHLEEARKHLSEATATREDEAMAEGPSEANSPGTSMSSCETLTQSMCEALRGPARNHAGPPRAEQELQRLMEANLTLEKERHRMMNSAATHGVRLREETEVRSVPTEVDFLQGVGDRKARAEQDLKEKLLEAETLNSQLQEQMKELREEVSHLTLHLSEQGEDAQRKLQLLTEEKMSVKAQVTSLLGELHESQRSLEVSTQQKKKVEESLQSAQAQQREWEAQMKQQVLQLDQNRLQMQNLEAALKIERTNAREEMRKLAQLQSAYHKLFQEYDDHIKKSIPHEKMIKTLQGQLQELTQQLQEAEEALVAKQELIDKLKVETDEKKSLKETISVLKAQAEIFRLDFHTEREARARLHAEKQELQEQLDELLRERTRIEEMRNRHIDTLRQSMGGNHGMSNSSPKGGKGIIPSSQSSGHCSLQDLSAKVRIR</sequence>
<dbReference type="Gene3D" id="1.20.5.390">
    <property type="entry name" value="L1 transposable element, trimerization domain"/>
    <property type="match status" value="2"/>
</dbReference>
<evidence type="ECO:0000256" key="5">
    <source>
        <dbReference type="ARBA" id="ARBA00022843"/>
    </source>
</evidence>
<organism evidence="19 20">
    <name type="scientific">Ranitomeya imitator</name>
    <name type="common">mimic poison frog</name>
    <dbReference type="NCBI Taxonomy" id="111125"/>
    <lineage>
        <taxon>Eukaryota</taxon>
        <taxon>Metazoa</taxon>
        <taxon>Chordata</taxon>
        <taxon>Craniata</taxon>
        <taxon>Vertebrata</taxon>
        <taxon>Euteleostomi</taxon>
        <taxon>Amphibia</taxon>
        <taxon>Batrachia</taxon>
        <taxon>Anura</taxon>
        <taxon>Neobatrachia</taxon>
        <taxon>Hyloidea</taxon>
        <taxon>Dendrobatidae</taxon>
        <taxon>Dendrobatinae</taxon>
        <taxon>Ranitomeya</taxon>
    </lineage>
</organism>
<dbReference type="InterPro" id="IPR051301">
    <property type="entry name" value="Optineurin/NFkB_EssMod"/>
</dbReference>
<feature type="compositionally biased region" description="Polar residues" evidence="16">
    <location>
        <begin position="14"/>
        <end position="23"/>
    </location>
</feature>
<feature type="region of interest" description="Disordered" evidence="16">
    <location>
        <begin position="1"/>
        <end position="35"/>
    </location>
</feature>
<keyword evidence="4" id="KW-0227">DNA damage</keyword>
<dbReference type="PANTHER" id="PTHR31553:SF3">
    <property type="entry name" value="NF-KAPPA-B ESSENTIAL MODULATOR"/>
    <property type="match status" value="1"/>
</dbReference>
<feature type="compositionally biased region" description="Low complexity" evidence="16">
    <location>
        <begin position="505"/>
        <end position="516"/>
    </location>
</feature>
<name>A0ABN9LAQ7_9NEOB</name>
<keyword evidence="3" id="KW-0597">Phosphoprotein</keyword>
<gene>
    <name evidence="19" type="ORF">RIMI_LOCUS7227098</name>
</gene>
<evidence type="ECO:0000256" key="16">
    <source>
        <dbReference type="SAM" id="MobiDB-lite"/>
    </source>
</evidence>
<evidence type="ECO:0000256" key="8">
    <source>
        <dbReference type="ARBA" id="ARBA00023157"/>
    </source>
</evidence>
<feature type="domain" description="NF-kappa-B essential modulator NEMO N-terminal" evidence="17">
    <location>
        <begin position="48"/>
        <end position="109"/>
    </location>
</feature>
<dbReference type="PANTHER" id="PTHR31553">
    <property type="entry name" value="NF-KAPPA-B ESSENTIAL MODULATOR"/>
    <property type="match status" value="1"/>
</dbReference>